<dbReference type="Proteomes" id="UP000593574">
    <property type="component" value="Unassembled WGS sequence"/>
</dbReference>
<dbReference type="AlphaFoldDB" id="A0A7J9AKY6"/>
<protein>
    <submittedName>
        <fullName evidence="2">Uncharacterized protein</fullName>
    </submittedName>
</protein>
<name>A0A7J9AKY6_9ROSI</name>
<feature type="chain" id="PRO_5029886045" evidence="1">
    <location>
        <begin position="26"/>
        <end position="110"/>
    </location>
</feature>
<feature type="signal peptide" evidence="1">
    <location>
        <begin position="1"/>
        <end position="25"/>
    </location>
</feature>
<dbReference type="EMBL" id="JABEZV010000011">
    <property type="protein sequence ID" value="MBA0724758.1"/>
    <property type="molecule type" value="Genomic_DNA"/>
</dbReference>
<sequence>MYAPIFDLSFMSFCIFLITVKASLSTSTTEKPTDYPNPTAFIHATASAAKEVVVTYIKINLCSLCIEAFHFVSSMELFLVGPSCPKYTSKNSAKLIGMVVKDLGHPILDV</sequence>
<evidence type="ECO:0000256" key="1">
    <source>
        <dbReference type="SAM" id="SignalP"/>
    </source>
</evidence>
<gene>
    <name evidence="2" type="ORF">Golax_021420</name>
</gene>
<proteinExistence type="predicted"/>
<keyword evidence="3" id="KW-1185">Reference proteome</keyword>
<keyword evidence="1" id="KW-0732">Signal</keyword>
<comment type="caution">
    <text evidence="2">The sequence shown here is derived from an EMBL/GenBank/DDBJ whole genome shotgun (WGS) entry which is preliminary data.</text>
</comment>
<evidence type="ECO:0000313" key="3">
    <source>
        <dbReference type="Proteomes" id="UP000593574"/>
    </source>
</evidence>
<reference evidence="2 3" key="1">
    <citation type="journal article" date="2019" name="Genome Biol. Evol.">
        <title>Insights into the evolution of the New World diploid cottons (Gossypium, subgenus Houzingenia) based on genome sequencing.</title>
        <authorList>
            <person name="Grover C.E."/>
            <person name="Arick M.A. 2nd"/>
            <person name="Thrash A."/>
            <person name="Conover J.L."/>
            <person name="Sanders W.S."/>
            <person name="Peterson D.G."/>
            <person name="Frelichowski J.E."/>
            <person name="Scheffler J.A."/>
            <person name="Scheffler B.E."/>
            <person name="Wendel J.F."/>
        </authorList>
    </citation>
    <scope>NUCLEOTIDE SEQUENCE [LARGE SCALE GENOMIC DNA]</scope>
    <source>
        <strain evidence="2">4</strain>
        <tissue evidence="2">Leaf</tissue>
    </source>
</reference>
<organism evidence="2 3">
    <name type="scientific">Gossypium laxum</name>
    <dbReference type="NCBI Taxonomy" id="34288"/>
    <lineage>
        <taxon>Eukaryota</taxon>
        <taxon>Viridiplantae</taxon>
        <taxon>Streptophyta</taxon>
        <taxon>Embryophyta</taxon>
        <taxon>Tracheophyta</taxon>
        <taxon>Spermatophyta</taxon>
        <taxon>Magnoliopsida</taxon>
        <taxon>eudicotyledons</taxon>
        <taxon>Gunneridae</taxon>
        <taxon>Pentapetalae</taxon>
        <taxon>rosids</taxon>
        <taxon>malvids</taxon>
        <taxon>Malvales</taxon>
        <taxon>Malvaceae</taxon>
        <taxon>Malvoideae</taxon>
        <taxon>Gossypium</taxon>
    </lineage>
</organism>
<accession>A0A7J9AKY6</accession>
<evidence type="ECO:0000313" key="2">
    <source>
        <dbReference type="EMBL" id="MBA0724758.1"/>
    </source>
</evidence>